<dbReference type="KEGG" id="kra:Krad_1109"/>
<dbReference type="PANTHER" id="PTHR13343">
    <property type="entry name" value="CREG1 PROTEIN"/>
    <property type="match status" value="1"/>
</dbReference>
<organism evidence="3 4">
    <name type="scientific">Kineococcus radiotolerans (strain ATCC BAA-149 / DSM 14245 / SRS30216)</name>
    <dbReference type="NCBI Taxonomy" id="266940"/>
    <lineage>
        <taxon>Bacteria</taxon>
        <taxon>Bacillati</taxon>
        <taxon>Actinomycetota</taxon>
        <taxon>Actinomycetes</taxon>
        <taxon>Kineosporiales</taxon>
        <taxon>Kineosporiaceae</taxon>
        <taxon>Kineococcus</taxon>
    </lineage>
</organism>
<keyword evidence="4" id="KW-1185">Reference proteome</keyword>
<accession>A6W708</accession>
<dbReference type="STRING" id="266940.Krad_1109"/>
<feature type="compositionally biased region" description="Basic and acidic residues" evidence="1">
    <location>
        <begin position="69"/>
        <end position="78"/>
    </location>
</feature>
<evidence type="ECO:0000313" key="4">
    <source>
        <dbReference type="Proteomes" id="UP000001116"/>
    </source>
</evidence>
<evidence type="ECO:0000256" key="1">
    <source>
        <dbReference type="SAM" id="MobiDB-lite"/>
    </source>
</evidence>
<sequence>MTHRIQGTRPTTAPAPRGPGGSERTDPNSTASEGVPPTTPARPTPAQWARTLAVGTVTGTLHLPPAPREPAHRCGHGEPDVLAATAPARGRSAGSRTETHPVQHLTDAWGGLLLLVDDGSPLHRRLLELETDGRWNGVPAVLDVLDVPPGQAALPRARLCVTGWVESILPADQRRVAQTAAAVRPLGALLDVGATRSVWRLEVGDVRVTTAGGVHLLEDDEFTAAAPDPLYDDEDGIVVHLETRHRDALVGWVLDALPPERARETREVAVVGVDRYGLDVLVTIGSGTTTLRAAFPEPVQHEHDVVRALCGLFGCPCGGAGRAEHRA</sequence>
<dbReference type="HOGENOM" id="CLU_849359_0_0_11"/>
<feature type="domain" description="DUF2470" evidence="2">
    <location>
        <begin position="235"/>
        <end position="309"/>
    </location>
</feature>
<feature type="region of interest" description="Disordered" evidence="1">
    <location>
        <begin position="1"/>
        <end position="46"/>
    </location>
</feature>
<evidence type="ECO:0000259" key="2">
    <source>
        <dbReference type="Pfam" id="PF10615"/>
    </source>
</evidence>
<proteinExistence type="predicted"/>
<feature type="region of interest" description="Disordered" evidence="1">
    <location>
        <begin position="59"/>
        <end position="78"/>
    </location>
</feature>
<dbReference type="Pfam" id="PF10615">
    <property type="entry name" value="DUF2470"/>
    <property type="match status" value="1"/>
</dbReference>
<protein>
    <recommendedName>
        <fullName evidence="2">DUF2470 domain-containing protein</fullName>
    </recommendedName>
</protein>
<dbReference type="InterPro" id="IPR037119">
    <property type="entry name" value="Haem_oxidase_HugZ-like_sf"/>
</dbReference>
<dbReference type="SUPFAM" id="SSF50475">
    <property type="entry name" value="FMN-binding split barrel"/>
    <property type="match status" value="1"/>
</dbReference>
<dbReference type="Gene3D" id="3.20.180.10">
    <property type="entry name" value="PNP-oxidase-like"/>
    <property type="match status" value="1"/>
</dbReference>
<evidence type="ECO:0000313" key="3">
    <source>
        <dbReference type="EMBL" id="ABS02597.1"/>
    </source>
</evidence>
<reference evidence="4" key="1">
    <citation type="journal article" date="2008" name="PLoS ONE">
        <title>Survival in nuclear waste, extreme resistance, and potential applications gleaned from the genome sequence of Kineococcus radiotolerans SRS30216.</title>
        <authorList>
            <person name="Bagwell C.E."/>
            <person name="Bhat S."/>
            <person name="Hawkins G.M."/>
            <person name="Smith B.W."/>
            <person name="Biswas T."/>
            <person name="Hoover T.R."/>
            <person name="Saunders E."/>
            <person name="Han C.S."/>
            <person name="Tsodikov O.V."/>
            <person name="Shimkets L.J."/>
        </authorList>
    </citation>
    <scope>NUCLEOTIDE SEQUENCE [LARGE SCALE GENOMIC DNA]</scope>
    <source>
        <strain evidence="4">ATCC BAA-149 / DSM 14245 / SRS30216</strain>
    </source>
</reference>
<name>A6W708_KINRD</name>
<dbReference type="AlphaFoldDB" id="A6W708"/>
<gene>
    <name evidence="3" type="ordered locus">Krad_1109</name>
</gene>
<dbReference type="PANTHER" id="PTHR13343:SF24">
    <property type="entry name" value="OS07G0573800 PROTEIN"/>
    <property type="match status" value="1"/>
</dbReference>
<dbReference type="InterPro" id="IPR019595">
    <property type="entry name" value="DUF2470"/>
</dbReference>
<dbReference type="Proteomes" id="UP000001116">
    <property type="component" value="Chromosome"/>
</dbReference>
<dbReference type="EMBL" id="CP000750">
    <property type="protein sequence ID" value="ABS02597.1"/>
    <property type="molecule type" value="Genomic_DNA"/>
</dbReference>